<evidence type="ECO:0000256" key="4">
    <source>
        <dbReference type="ARBA" id="ARBA00022729"/>
    </source>
</evidence>
<dbReference type="SUPFAM" id="SSF51445">
    <property type="entry name" value="(Trans)glycosidases"/>
    <property type="match status" value="1"/>
</dbReference>
<dbReference type="CDD" id="cd14792">
    <property type="entry name" value="GH27"/>
    <property type="match status" value="1"/>
</dbReference>
<dbReference type="InterPro" id="IPR013785">
    <property type="entry name" value="Aldolase_TIM"/>
</dbReference>
<evidence type="ECO:0000256" key="6">
    <source>
        <dbReference type="ARBA" id="ARBA00023295"/>
    </source>
</evidence>
<comment type="similarity">
    <text evidence="2 7">Belongs to the glycosyl hydrolase 27 family.</text>
</comment>
<feature type="chain" id="PRO_5042812476" description="Alpha-galactosidase" evidence="8">
    <location>
        <begin position="20"/>
        <end position="436"/>
    </location>
</feature>
<gene>
    <name evidence="10" type="ORF">LTR62_007761</name>
</gene>
<dbReference type="PRINTS" id="PR00740">
    <property type="entry name" value="GLHYDRLASE27"/>
</dbReference>
<dbReference type="Pfam" id="PF16499">
    <property type="entry name" value="Melibiase_2"/>
    <property type="match status" value="1"/>
</dbReference>
<dbReference type="AlphaFoldDB" id="A0AAN7YM76"/>
<dbReference type="InterPro" id="IPR041233">
    <property type="entry name" value="Melibiase_C"/>
</dbReference>
<dbReference type="GO" id="GO:0004557">
    <property type="term" value="F:alpha-galactosidase activity"/>
    <property type="evidence" value="ECO:0007669"/>
    <property type="project" value="UniProtKB-EC"/>
</dbReference>
<keyword evidence="6 7" id="KW-0326">Glycosidase</keyword>
<dbReference type="Proteomes" id="UP001310890">
    <property type="component" value="Unassembled WGS sequence"/>
</dbReference>
<evidence type="ECO:0000313" key="11">
    <source>
        <dbReference type="Proteomes" id="UP001310890"/>
    </source>
</evidence>
<protein>
    <recommendedName>
        <fullName evidence="3 7">Alpha-galactosidase</fullName>
        <ecNumber evidence="3 7">3.2.1.22</ecNumber>
    </recommendedName>
    <alternativeName>
        <fullName evidence="7">Melibiase</fullName>
    </alternativeName>
</protein>
<name>A0AAN7YM76_9PEZI</name>
<accession>A0AAN7YM76</accession>
<keyword evidence="7" id="KW-1015">Disulfide bond</keyword>
<feature type="domain" description="Alpha galactosidase C-terminal" evidence="9">
    <location>
        <begin position="331"/>
        <end position="406"/>
    </location>
</feature>
<dbReference type="Gene3D" id="2.60.40.1180">
    <property type="entry name" value="Golgi alpha-mannosidase II"/>
    <property type="match status" value="1"/>
</dbReference>
<evidence type="ECO:0000256" key="7">
    <source>
        <dbReference type="RuleBase" id="RU361168"/>
    </source>
</evidence>
<evidence type="ECO:0000313" key="10">
    <source>
        <dbReference type="EMBL" id="KAK5108871.1"/>
    </source>
</evidence>
<evidence type="ECO:0000256" key="3">
    <source>
        <dbReference type="ARBA" id="ARBA00012755"/>
    </source>
</evidence>
<dbReference type="InterPro" id="IPR017853">
    <property type="entry name" value="GH"/>
</dbReference>
<feature type="signal peptide" evidence="8">
    <location>
        <begin position="1"/>
        <end position="19"/>
    </location>
</feature>
<keyword evidence="4 8" id="KW-0732">Signal</keyword>
<dbReference type="EC" id="3.2.1.22" evidence="3 7"/>
<dbReference type="GO" id="GO:0005975">
    <property type="term" value="P:carbohydrate metabolic process"/>
    <property type="evidence" value="ECO:0007669"/>
    <property type="project" value="InterPro"/>
</dbReference>
<sequence length="436" mass="48681">MLAIPPLAALAVLLTSVRGLNNGVGRLPAMGYDTFNAFACNYNATSVLAQAEAMQRHGLIEAGYKTLILDDCYALRTRNASGYMVADPSKWPHGLPAFSKQVNKLGIKLAAYGDNGYETCAGYPGSYGRELQDLETWHSWGMSYLKYDNCYIPADNVTEENMFGRYQRMSNAIAEFAAKRGQDPFLFSLCEWGWEQPWIWGKQISQAWRIDGDIKPYWSAIAAIIDQVSFQYWSSDFYGHNDMDILEVGNTGQGSPPGNLTYEETKSHFTAWALMKSPLIIGTDLTNATNQTFEILGNKDLITINQDPNVGHSISPFRWGINPDFVSNSTHPAEYWSGNSSYGVVFMILNSQDTDATMFFNLTESWAIRAGRQYSVYDMWQHKTTGMAVRNLTFSLPAHGVAALLLKDAGPEPEYLDGSCGFYYQCSWPNGTYISN</sequence>
<comment type="catalytic activity">
    <reaction evidence="1 7">
        <text>Hydrolysis of terminal, non-reducing alpha-D-galactose residues in alpha-D-galactosides, including galactose oligosaccharides, galactomannans and galactolipids.</text>
        <dbReference type="EC" id="3.2.1.22"/>
    </reaction>
</comment>
<dbReference type="EMBL" id="JAVRRL010000076">
    <property type="protein sequence ID" value="KAK5108871.1"/>
    <property type="molecule type" value="Genomic_DNA"/>
</dbReference>
<dbReference type="PANTHER" id="PTHR11452">
    <property type="entry name" value="ALPHA-GALACTOSIDASE/ALPHA-N-ACETYLGALACTOSAMINIDASE"/>
    <property type="match status" value="1"/>
</dbReference>
<dbReference type="InterPro" id="IPR013780">
    <property type="entry name" value="Glyco_hydro_b"/>
</dbReference>
<dbReference type="Pfam" id="PF17801">
    <property type="entry name" value="Melibiase_C"/>
    <property type="match status" value="1"/>
</dbReference>
<dbReference type="Gene3D" id="3.20.20.70">
    <property type="entry name" value="Aldolase class I"/>
    <property type="match status" value="1"/>
</dbReference>
<comment type="caution">
    <text evidence="10">The sequence shown here is derived from an EMBL/GenBank/DDBJ whole genome shotgun (WGS) entry which is preliminary data.</text>
</comment>
<evidence type="ECO:0000259" key="9">
    <source>
        <dbReference type="Pfam" id="PF17801"/>
    </source>
</evidence>
<evidence type="ECO:0000256" key="2">
    <source>
        <dbReference type="ARBA" id="ARBA00009743"/>
    </source>
</evidence>
<evidence type="ECO:0000256" key="5">
    <source>
        <dbReference type="ARBA" id="ARBA00022801"/>
    </source>
</evidence>
<keyword evidence="5 7" id="KW-0378">Hydrolase</keyword>
<reference evidence="10" key="1">
    <citation type="submission" date="2023-08" db="EMBL/GenBank/DDBJ databases">
        <title>Black Yeasts Isolated from many extreme environments.</title>
        <authorList>
            <person name="Coleine C."/>
            <person name="Stajich J.E."/>
            <person name="Selbmann L."/>
        </authorList>
    </citation>
    <scope>NUCLEOTIDE SEQUENCE</scope>
    <source>
        <strain evidence="10">CCFEE 5401</strain>
    </source>
</reference>
<dbReference type="InterPro" id="IPR002241">
    <property type="entry name" value="Glyco_hydro_27"/>
</dbReference>
<dbReference type="SUPFAM" id="SSF51011">
    <property type="entry name" value="Glycosyl hydrolase domain"/>
    <property type="match status" value="1"/>
</dbReference>
<evidence type="ECO:0000256" key="8">
    <source>
        <dbReference type="SAM" id="SignalP"/>
    </source>
</evidence>
<organism evidence="10 11">
    <name type="scientific">Meristemomyces frigidus</name>
    <dbReference type="NCBI Taxonomy" id="1508187"/>
    <lineage>
        <taxon>Eukaryota</taxon>
        <taxon>Fungi</taxon>
        <taxon>Dikarya</taxon>
        <taxon>Ascomycota</taxon>
        <taxon>Pezizomycotina</taxon>
        <taxon>Dothideomycetes</taxon>
        <taxon>Dothideomycetidae</taxon>
        <taxon>Mycosphaerellales</taxon>
        <taxon>Teratosphaeriaceae</taxon>
        <taxon>Meristemomyces</taxon>
    </lineage>
</organism>
<dbReference type="PANTHER" id="PTHR11452:SF61">
    <property type="entry name" value="ALPHA-GALACTOSIDASE B-RELATED"/>
    <property type="match status" value="1"/>
</dbReference>
<evidence type="ECO:0000256" key="1">
    <source>
        <dbReference type="ARBA" id="ARBA00001255"/>
    </source>
</evidence>
<proteinExistence type="inferred from homology"/>